<accession>A0ABM1Y5R0</accession>
<evidence type="ECO:0000313" key="1">
    <source>
        <dbReference type="EnsemblMetazoa" id="AALFPA23_005977.P7725"/>
    </source>
</evidence>
<reference evidence="2" key="1">
    <citation type="journal article" date="2015" name="Proc. Natl. Acad. Sci. U.S.A.">
        <title>Genome sequence of the Asian Tiger mosquito, Aedes albopictus, reveals insights into its biology, genetics, and evolution.</title>
        <authorList>
            <person name="Chen X.G."/>
            <person name="Jiang X."/>
            <person name="Gu J."/>
            <person name="Xu M."/>
            <person name="Wu Y."/>
            <person name="Deng Y."/>
            <person name="Zhang C."/>
            <person name="Bonizzoni M."/>
            <person name="Dermauw W."/>
            <person name="Vontas J."/>
            <person name="Armbruster P."/>
            <person name="Huang X."/>
            <person name="Yang Y."/>
            <person name="Zhang H."/>
            <person name="He W."/>
            <person name="Peng H."/>
            <person name="Liu Y."/>
            <person name="Wu K."/>
            <person name="Chen J."/>
            <person name="Lirakis M."/>
            <person name="Topalis P."/>
            <person name="Van Leeuwen T."/>
            <person name="Hall A.B."/>
            <person name="Jiang X."/>
            <person name="Thorpe C."/>
            <person name="Mueller R.L."/>
            <person name="Sun C."/>
            <person name="Waterhouse R.M."/>
            <person name="Yan G."/>
            <person name="Tu Z.J."/>
            <person name="Fang X."/>
            <person name="James A.A."/>
        </authorList>
    </citation>
    <scope>NUCLEOTIDE SEQUENCE [LARGE SCALE GENOMIC DNA]</scope>
    <source>
        <strain evidence="2">Foshan</strain>
    </source>
</reference>
<keyword evidence="2" id="KW-1185">Reference proteome</keyword>
<dbReference type="Proteomes" id="UP000069940">
    <property type="component" value="Unassembled WGS sequence"/>
</dbReference>
<dbReference type="RefSeq" id="XP_029732838.1">
    <property type="nucleotide sequence ID" value="XM_029876978.2"/>
</dbReference>
<name>A0ABM1Y5R0_AEDAL</name>
<organism evidence="1 2">
    <name type="scientific">Aedes albopictus</name>
    <name type="common">Asian tiger mosquito</name>
    <name type="synonym">Stegomyia albopicta</name>
    <dbReference type="NCBI Taxonomy" id="7160"/>
    <lineage>
        <taxon>Eukaryota</taxon>
        <taxon>Metazoa</taxon>
        <taxon>Ecdysozoa</taxon>
        <taxon>Arthropoda</taxon>
        <taxon>Hexapoda</taxon>
        <taxon>Insecta</taxon>
        <taxon>Pterygota</taxon>
        <taxon>Neoptera</taxon>
        <taxon>Endopterygota</taxon>
        <taxon>Diptera</taxon>
        <taxon>Nematocera</taxon>
        <taxon>Culicoidea</taxon>
        <taxon>Culicidae</taxon>
        <taxon>Culicinae</taxon>
        <taxon>Aedini</taxon>
        <taxon>Aedes</taxon>
        <taxon>Stegomyia</taxon>
    </lineage>
</organism>
<dbReference type="EnsemblMetazoa" id="AALFPA23_005977.R7725">
    <property type="protein sequence ID" value="AALFPA23_005977.P7725"/>
    <property type="gene ID" value="AALFPA23_005977"/>
</dbReference>
<dbReference type="PANTHER" id="PTHR15430:SF1">
    <property type="entry name" value="GLOMULIN"/>
    <property type="match status" value="1"/>
</dbReference>
<reference evidence="1" key="2">
    <citation type="submission" date="2025-05" db="UniProtKB">
        <authorList>
            <consortium name="EnsemblMetazoa"/>
        </authorList>
    </citation>
    <scope>IDENTIFICATION</scope>
    <source>
        <strain evidence="1">Foshan</strain>
    </source>
</reference>
<dbReference type="GeneID" id="109405972"/>
<dbReference type="PANTHER" id="PTHR15430">
    <property type="entry name" value="GLOMULIN"/>
    <property type="match status" value="1"/>
</dbReference>
<sequence>MSLVNQVKSKLLAREYKDVFMLLRSAENEVLLQTESMEMVSALVDTLIEARTLNEAKLLSLSEDLLKLVVEKCLPQEVLLELLEKVETTKDDEIFTSLLKVLQVALLRLNESKVRTLEWSLNTILSYINSIQLPDYVSKVGTDEEKLLECDETIRRVLLLYMTILLFLEPIWKTLNSNDIIFKTTSATRKNVVICFILQLIGNHLIYLDVQHKPCKTTDAGVPEVQLVYSARWFGQHL</sequence>
<protein>
    <submittedName>
        <fullName evidence="1">Uncharacterized protein</fullName>
    </submittedName>
</protein>
<proteinExistence type="predicted"/>
<dbReference type="InterPro" id="IPR019516">
    <property type="entry name" value="Glomulin/ALF4"/>
</dbReference>
<evidence type="ECO:0000313" key="2">
    <source>
        <dbReference type="Proteomes" id="UP000069940"/>
    </source>
</evidence>